<comment type="caution">
    <text evidence="2">The sequence shown here is derived from an EMBL/GenBank/DDBJ whole genome shotgun (WGS) entry which is preliminary data.</text>
</comment>
<reference evidence="2 3" key="1">
    <citation type="submission" date="2017-12" db="EMBL/GenBank/DDBJ databases">
        <title>Gene loss provides genomic basis for host adaptation in cereal stripe rust fungi.</title>
        <authorList>
            <person name="Xia C."/>
        </authorList>
    </citation>
    <scope>NUCLEOTIDE SEQUENCE [LARGE SCALE GENOMIC DNA]</scope>
    <source>
        <strain evidence="2 3">93TX-2</strain>
    </source>
</reference>
<feature type="region of interest" description="Disordered" evidence="1">
    <location>
        <begin position="184"/>
        <end position="213"/>
    </location>
</feature>
<dbReference type="AlphaFoldDB" id="A0A2S4UP18"/>
<feature type="compositionally biased region" description="Polar residues" evidence="1">
    <location>
        <begin position="184"/>
        <end position="202"/>
    </location>
</feature>
<name>A0A2S4UP18_9BASI</name>
<dbReference type="Proteomes" id="UP000238274">
    <property type="component" value="Unassembled WGS sequence"/>
</dbReference>
<dbReference type="OrthoDB" id="2496225at2759"/>
<reference evidence="3" key="2">
    <citation type="journal article" date="2018" name="BMC Genomics">
        <title>Genomic insights into host adaptation between the wheat stripe rust pathogen (Puccinia striiformis f. sp. tritici) and the barley stripe rust pathogen (Puccinia striiformis f. sp. hordei).</title>
        <authorList>
            <person name="Xia C."/>
            <person name="Wang M."/>
            <person name="Yin C."/>
            <person name="Cornejo O.E."/>
            <person name="Hulbert S.H."/>
            <person name="Chen X."/>
        </authorList>
    </citation>
    <scope>NUCLEOTIDE SEQUENCE [LARGE SCALE GENOMIC DNA]</scope>
    <source>
        <strain evidence="3">93TX-2</strain>
    </source>
</reference>
<accession>A0A2S4UP18</accession>
<gene>
    <name evidence="2" type="ORF">PSHT_13712</name>
</gene>
<organism evidence="2 3">
    <name type="scientific">Puccinia striiformis</name>
    <dbReference type="NCBI Taxonomy" id="27350"/>
    <lineage>
        <taxon>Eukaryota</taxon>
        <taxon>Fungi</taxon>
        <taxon>Dikarya</taxon>
        <taxon>Basidiomycota</taxon>
        <taxon>Pucciniomycotina</taxon>
        <taxon>Pucciniomycetes</taxon>
        <taxon>Pucciniales</taxon>
        <taxon>Pucciniaceae</taxon>
        <taxon>Puccinia</taxon>
    </lineage>
</organism>
<keyword evidence="3" id="KW-1185">Reference proteome</keyword>
<dbReference type="VEuPathDB" id="FungiDB:PSHT_13712"/>
<feature type="region of interest" description="Disordered" evidence="1">
    <location>
        <begin position="61"/>
        <end position="87"/>
    </location>
</feature>
<reference evidence="3" key="3">
    <citation type="journal article" date="2018" name="Mol. Plant Microbe Interact.">
        <title>Genome sequence resources for the wheat stripe rust pathogen (Puccinia striiformis f. sp. tritici) and the barley stripe rust pathogen (Puccinia striiformis f. sp. hordei).</title>
        <authorList>
            <person name="Xia C."/>
            <person name="Wang M."/>
            <person name="Yin C."/>
            <person name="Cornejo O.E."/>
            <person name="Hulbert S.H."/>
            <person name="Chen X."/>
        </authorList>
    </citation>
    <scope>NUCLEOTIDE SEQUENCE [LARGE SCALE GENOMIC DNA]</scope>
    <source>
        <strain evidence="3">93TX-2</strain>
    </source>
</reference>
<evidence type="ECO:0000313" key="3">
    <source>
        <dbReference type="Proteomes" id="UP000238274"/>
    </source>
</evidence>
<evidence type="ECO:0000313" key="2">
    <source>
        <dbReference type="EMBL" id="POV99010.1"/>
    </source>
</evidence>
<feature type="compositionally biased region" description="Low complexity" evidence="1">
    <location>
        <begin position="135"/>
        <end position="144"/>
    </location>
</feature>
<proteinExistence type="predicted"/>
<protein>
    <submittedName>
        <fullName evidence="2">Uncharacterized protein</fullName>
    </submittedName>
</protein>
<dbReference type="EMBL" id="PKSM01000283">
    <property type="protein sequence ID" value="POV99010.1"/>
    <property type="molecule type" value="Genomic_DNA"/>
</dbReference>
<sequence length="579" mass="66176">MDSITPLFAMVNRISKTLCIFRLASLHAISPHGIIPPAVSPVVHDLETGQIYAGHDTNLLERPSGHPQGLDDTSIIPQSPNGHATRGDFYPAHDFPQHHELTDWDEFHHNWNIMESFPTQSAAREHRVTSEHPTSSHISKTSSSDLSIEDYGISTLDSVGLAGAHEQSNWHSIPIHFGGPHSLPTTSTDLNYGDSLHSSPKRPTNLIEEPISSNSPPLKRKIIDNLNGSPSKQIKIPFVDLVEDDQEATRIIEPNGKPKDWFLTHHRQDLLRAPQEEVVDQKKIVDMFNVNLKIYGMLNTLRFPGPKLQDSTLFFHDLLHGSYLWKSLQGYANDSTLPMLIRRVIQYRRVSKETVLVNARNLLDEICLRHGQILIAFTYSGTAVAQSDKIDELRTNEQEKLLAWLIKLFNRERPPTPSHLYSEEDSTASELQDMVFNYLNRENTKSVYLETKTSQKRPWEKSQVTHDEAMKTQVAINALGIHFKHSNPNKWIDLFLFDDDFVKILVLLSNRERARTLSTLKNHLYDWEKLQVFPWDNTEILLQNDSEKKSILDDFKGKIERASWEVIERNCEEVAEPIS</sequence>
<feature type="region of interest" description="Disordered" evidence="1">
    <location>
        <begin position="122"/>
        <end position="144"/>
    </location>
</feature>
<dbReference type="VEuPathDB" id="FungiDB:PSTT_17127"/>
<evidence type="ECO:0000256" key="1">
    <source>
        <dbReference type="SAM" id="MobiDB-lite"/>
    </source>
</evidence>